<dbReference type="InterPro" id="IPR049940">
    <property type="entry name" value="GluQ/Sye"/>
</dbReference>
<dbReference type="InterPro" id="IPR008925">
    <property type="entry name" value="aa_tRNA-synth_I_cd-bd_sf"/>
</dbReference>
<feature type="domain" description="Aminoacyl-tRNA synthetase class I anticodon-binding" evidence="9">
    <location>
        <begin position="361"/>
        <end position="487"/>
    </location>
</feature>
<comment type="function">
    <text evidence="7">Catalyzes the attachment of glutamate to tRNA(Glu) in a two-step reaction: glutamate is first activated by ATP to form Glu-AMP and then transferred to the acceptor end of tRNA(Glu).</text>
</comment>
<comment type="cofactor">
    <cofactor evidence="7">
        <name>Zn(2+)</name>
        <dbReference type="ChEBI" id="CHEBI:29105"/>
    </cofactor>
    <text evidence="7">Binds 1 zinc ion per subunit.</text>
</comment>
<feature type="short sequence motif" description="'HIGH' region" evidence="7">
    <location>
        <begin position="16"/>
        <end position="26"/>
    </location>
</feature>
<keyword evidence="7" id="KW-0963">Cytoplasm</keyword>
<comment type="subunit">
    <text evidence="7">Monomer.</text>
</comment>
<dbReference type="GO" id="GO:0000049">
    <property type="term" value="F:tRNA binding"/>
    <property type="evidence" value="ECO:0007669"/>
    <property type="project" value="InterPro"/>
</dbReference>
<dbReference type="PANTHER" id="PTHR43311:SF2">
    <property type="entry name" value="GLUTAMATE--TRNA LIGASE, MITOCHONDRIAL-RELATED"/>
    <property type="match status" value="1"/>
</dbReference>
<dbReference type="CDD" id="cd00808">
    <property type="entry name" value="GluRS_core"/>
    <property type="match status" value="1"/>
</dbReference>
<protein>
    <recommendedName>
        <fullName evidence="7">Glutamate--tRNA ligase</fullName>
        <ecNumber evidence="7">6.1.1.17</ecNumber>
    </recommendedName>
    <alternativeName>
        <fullName evidence="7">Glutamyl-tRNA synthetase</fullName>
        <shortName evidence="7">GluRS</shortName>
    </alternativeName>
</protein>
<feature type="binding site" evidence="7">
    <location>
        <position position="142"/>
    </location>
    <ligand>
        <name>Zn(2+)</name>
        <dbReference type="ChEBI" id="CHEBI:29105"/>
    </ligand>
</feature>
<evidence type="ECO:0000256" key="5">
    <source>
        <dbReference type="ARBA" id="ARBA00022917"/>
    </source>
</evidence>
<keyword evidence="7" id="KW-0479">Metal-binding</keyword>
<dbReference type="InterPro" id="IPR014729">
    <property type="entry name" value="Rossmann-like_a/b/a_fold"/>
</dbReference>
<evidence type="ECO:0000256" key="7">
    <source>
        <dbReference type="HAMAP-Rule" id="MF_00022"/>
    </source>
</evidence>
<feature type="domain" description="Glutamyl/glutaminyl-tRNA synthetase class Ib catalytic" evidence="8">
    <location>
        <begin position="10"/>
        <end position="326"/>
    </location>
</feature>
<dbReference type="InterPro" id="IPR033910">
    <property type="entry name" value="GluRS_core"/>
</dbReference>
<dbReference type="PRINTS" id="PR00987">
    <property type="entry name" value="TRNASYNTHGLU"/>
</dbReference>
<evidence type="ECO:0000313" key="10">
    <source>
        <dbReference type="EMBL" id="QSO45954.1"/>
    </source>
</evidence>
<evidence type="ECO:0000256" key="3">
    <source>
        <dbReference type="ARBA" id="ARBA00022741"/>
    </source>
</evidence>
<dbReference type="GO" id="GO:0005524">
    <property type="term" value="F:ATP binding"/>
    <property type="evidence" value="ECO:0007669"/>
    <property type="project" value="UniProtKB-UniRule"/>
</dbReference>
<keyword evidence="2 7" id="KW-0436">Ligase</keyword>
<feature type="binding site" evidence="7">
    <location>
        <position position="140"/>
    </location>
    <ligand>
        <name>Zn(2+)</name>
        <dbReference type="ChEBI" id="CHEBI:29105"/>
    </ligand>
</feature>
<keyword evidence="6 7" id="KW-0030">Aminoacyl-tRNA synthetase</keyword>
<dbReference type="KEGG" id="afx:JZ786_15610"/>
<dbReference type="InterPro" id="IPR004527">
    <property type="entry name" value="Glu-tRNA-ligase_bac/mito"/>
</dbReference>
<dbReference type="GO" id="GO:0006424">
    <property type="term" value="P:glutamyl-tRNA aminoacylation"/>
    <property type="evidence" value="ECO:0007669"/>
    <property type="project" value="UniProtKB-UniRule"/>
</dbReference>
<feature type="binding site" evidence="7">
    <location>
        <position position="113"/>
    </location>
    <ligand>
        <name>Zn(2+)</name>
        <dbReference type="ChEBI" id="CHEBI:29105"/>
    </ligand>
</feature>
<evidence type="ECO:0000256" key="2">
    <source>
        <dbReference type="ARBA" id="ARBA00022598"/>
    </source>
</evidence>
<evidence type="ECO:0000256" key="6">
    <source>
        <dbReference type="ARBA" id="ARBA00023146"/>
    </source>
</evidence>
<evidence type="ECO:0000259" key="9">
    <source>
        <dbReference type="Pfam" id="PF19269"/>
    </source>
</evidence>
<keyword evidence="3 7" id="KW-0547">Nucleotide-binding</keyword>
<keyword evidence="7" id="KW-0862">Zinc</keyword>
<feature type="binding site" evidence="7">
    <location>
        <position position="260"/>
    </location>
    <ligand>
        <name>ATP</name>
        <dbReference type="ChEBI" id="CHEBI:30616"/>
    </ligand>
</feature>
<dbReference type="PROSITE" id="PS00178">
    <property type="entry name" value="AA_TRNA_LIGASE_I"/>
    <property type="match status" value="1"/>
</dbReference>
<dbReference type="Gene3D" id="3.40.50.620">
    <property type="entry name" value="HUPs"/>
    <property type="match status" value="1"/>
</dbReference>
<dbReference type="Proteomes" id="UP000663505">
    <property type="component" value="Chromosome"/>
</dbReference>
<dbReference type="GO" id="GO:0004818">
    <property type="term" value="F:glutamate-tRNA ligase activity"/>
    <property type="evidence" value="ECO:0007669"/>
    <property type="project" value="UniProtKB-UniRule"/>
</dbReference>
<dbReference type="HAMAP" id="MF_00022">
    <property type="entry name" value="Glu_tRNA_synth_type1"/>
    <property type="match status" value="1"/>
</dbReference>
<name>A0A9X7VVN3_9BACL</name>
<dbReference type="SUPFAM" id="SSF52374">
    <property type="entry name" value="Nucleotidylyl transferase"/>
    <property type="match status" value="1"/>
</dbReference>
<dbReference type="EC" id="6.1.1.17" evidence="7"/>
<dbReference type="SUPFAM" id="SSF48163">
    <property type="entry name" value="An anticodon-binding domain of class I aminoacyl-tRNA synthetases"/>
    <property type="match status" value="1"/>
</dbReference>
<dbReference type="GO" id="GO:0005829">
    <property type="term" value="C:cytosol"/>
    <property type="evidence" value="ECO:0007669"/>
    <property type="project" value="TreeGrafter"/>
</dbReference>
<accession>A0A9X7VVN3</accession>
<dbReference type="InterPro" id="IPR045462">
    <property type="entry name" value="aa-tRNA-synth_I_cd-bd"/>
</dbReference>
<reference evidence="10 11" key="1">
    <citation type="submission" date="2021-02" db="EMBL/GenBank/DDBJ databases">
        <title>Alicyclobacillus curvatus sp. nov. and Alicyclobacillus mengziensis sp. nov., two acidophilic bacteria isolated from acid mine drainage.</title>
        <authorList>
            <person name="Huang Y."/>
        </authorList>
    </citation>
    <scope>NUCLEOTIDE SEQUENCE [LARGE SCALE GENOMIC DNA]</scope>
    <source>
        <strain evidence="10 11">S30H14</strain>
    </source>
</reference>
<dbReference type="GO" id="GO:0008270">
    <property type="term" value="F:zinc ion binding"/>
    <property type="evidence" value="ECO:0007669"/>
    <property type="project" value="UniProtKB-UniRule"/>
</dbReference>
<evidence type="ECO:0000256" key="4">
    <source>
        <dbReference type="ARBA" id="ARBA00022840"/>
    </source>
</evidence>
<proteinExistence type="inferred from homology"/>
<keyword evidence="4 7" id="KW-0067">ATP-binding</keyword>
<dbReference type="AlphaFoldDB" id="A0A9X7VVN3"/>
<evidence type="ECO:0000256" key="1">
    <source>
        <dbReference type="ARBA" id="ARBA00007894"/>
    </source>
</evidence>
<dbReference type="NCBIfam" id="TIGR00464">
    <property type="entry name" value="gltX_bact"/>
    <property type="match status" value="1"/>
</dbReference>
<dbReference type="PANTHER" id="PTHR43311">
    <property type="entry name" value="GLUTAMATE--TRNA LIGASE"/>
    <property type="match status" value="1"/>
</dbReference>
<dbReference type="InterPro" id="IPR020058">
    <property type="entry name" value="Glu/Gln-tRNA-synth_Ib_cat-dom"/>
</dbReference>
<dbReference type="InterPro" id="IPR000924">
    <property type="entry name" value="Glu/Gln-tRNA-synth"/>
</dbReference>
<keyword evidence="5 7" id="KW-0648">Protein biosynthesis</keyword>
<dbReference type="InterPro" id="IPR001412">
    <property type="entry name" value="aa-tRNA-synth_I_CS"/>
</dbReference>
<dbReference type="Gene3D" id="1.10.10.350">
    <property type="match status" value="1"/>
</dbReference>
<comment type="similarity">
    <text evidence="1 7">Belongs to the class-I aminoacyl-tRNA synthetase family. Glutamate--tRNA ligase type 1 subfamily.</text>
</comment>
<gene>
    <name evidence="7" type="primary">gltX</name>
    <name evidence="10" type="ORF">JZ786_15610</name>
</gene>
<evidence type="ECO:0000313" key="11">
    <source>
        <dbReference type="Proteomes" id="UP000663505"/>
    </source>
</evidence>
<feature type="binding site" evidence="7">
    <location>
        <position position="115"/>
    </location>
    <ligand>
        <name>Zn(2+)</name>
        <dbReference type="ChEBI" id="CHEBI:29105"/>
    </ligand>
</feature>
<organism evidence="10 11">
    <name type="scientific">Alicyclobacillus mengziensis</name>
    <dbReference type="NCBI Taxonomy" id="2931921"/>
    <lineage>
        <taxon>Bacteria</taxon>
        <taxon>Bacillati</taxon>
        <taxon>Bacillota</taxon>
        <taxon>Bacilli</taxon>
        <taxon>Bacillales</taxon>
        <taxon>Alicyclobacillaceae</taxon>
        <taxon>Alicyclobacillus</taxon>
    </lineage>
</organism>
<evidence type="ECO:0000259" key="8">
    <source>
        <dbReference type="Pfam" id="PF00749"/>
    </source>
</evidence>
<keyword evidence="11" id="KW-1185">Reference proteome</keyword>
<dbReference type="Pfam" id="PF00749">
    <property type="entry name" value="tRNA-synt_1c"/>
    <property type="match status" value="1"/>
</dbReference>
<dbReference type="InterPro" id="IPR020751">
    <property type="entry name" value="aa-tRNA-synth_I_codon-bd_sub2"/>
</dbReference>
<comment type="catalytic activity">
    <reaction evidence="7">
        <text>tRNA(Glu) + L-glutamate + ATP = L-glutamyl-tRNA(Glu) + AMP + diphosphate</text>
        <dbReference type="Rhea" id="RHEA:23540"/>
        <dbReference type="Rhea" id="RHEA-COMP:9663"/>
        <dbReference type="Rhea" id="RHEA-COMP:9680"/>
        <dbReference type="ChEBI" id="CHEBI:29985"/>
        <dbReference type="ChEBI" id="CHEBI:30616"/>
        <dbReference type="ChEBI" id="CHEBI:33019"/>
        <dbReference type="ChEBI" id="CHEBI:78442"/>
        <dbReference type="ChEBI" id="CHEBI:78520"/>
        <dbReference type="ChEBI" id="CHEBI:456215"/>
        <dbReference type="EC" id="6.1.1.17"/>
    </reaction>
</comment>
<dbReference type="Pfam" id="PF19269">
    <property type="entry name" value="Anticodon_2"/>
    <property type="match status" value="1"/>
</dbReference>
<dbReference type="EMBL" id="CP071182">
    <property type="protein sequence ID" value="QSO45954.1"/>
    <property type="molecule type" value="Genomic_DNA"/>
</dbReference>
<sequence length="503" mass="57284">MTDTTAENTVRVRFAPSPTGSLHIGGARTAYFNWLFARQHQGVFVLRIDDTDQKRSTEASYQQILESFRWLEIDWDEGPDVGGEYGPYRQSLRHHIYNEQLNRLFDEGKVYPCFCTPEQLAEDRENAQKRGETPRYSGRCRHLSKAQQARRLENGEPAAYRLRCPDTGTTIVHDIIRGDVEFQNTELDDFIVWKTDNTPTYHFASCVDDALMHITHVIRAEEHLSNTPRHVVLFEALGFTVPKFAHVPMILAPDRSKLSKRHGATSVEEYREQGILPEALVNYLLLLGFSPGEDREVLSQDEAVSVFNLERVAKHAAVYDVKKLEWLNAHYLRKRPLDTVLQAVWSDLEQRGWVESGMSREQLAWVRTLVSAMQERARTLPELVESLRCYFEDVTDFDAKGIRKYFEKPEAAARLRLAADALETVLPFTVVNVEQRYRELIAQLGVKAGELIHPTRLALTGVTGGPSLFEVMAMLGREVCQARLRAAADKIENGVLSKGEARS</sequence>
<feature type="short sequence motif" description="'KMSKS' region" evidence="7">
    <location>
        <begin position="257"/>
        <end position="261"/>
    </location>
</feature>
<dbReference type="FunFam" id="3.40.50.620:FF:000045">
    <property type="entry name" value="Glutamate--tRNA ligase, mitochondrial"/>
    <property type="match status" value="1"/>
</dbReference>
<comment type="subcellular location">
    <subcellularLocation>
        <location evidence="7">Cytoplasm</location>
    </subcellularLocation>
</comment>
<dbReference type="RefSeq" id="WP_206655326.1">
    <property type="nucleotide sequence ID" value="NZ_CP071182.1"/>
</dbReference>